<dbReference type="STRING" id="291331.XOO1519"/>
<feature type="domain" description="DUF3857" evidence="1">
    <location>
        <begin position="3"/>
        <end position="109"/>
    </location>
</feature>
<sequence>MSQAYRRLSDTVQRAKSLEEAGQISIDYQPQYQQLELNSLDVWRAGKRIDMRTRAHYAILRRESGLENGLIDGALTLSITLPDRRVGDRVDYGVTISGSNPVSGKGSCDVFEARQRAAGRAPGTCALSRRHVAAVAHQRAGVRPQCAHGGWGDAADMWWYVRICRRARCGWMPRATARTVRWRNAGSCRSCAACR</sequence>
<organism evidence="2 3">
    <name type="scientific">Xanthomonas oryzae pv. oryzae (strain KACC10331 / KXO85)</name>
    <dbReference type="NCBI Taxonomy" id="291331"/>
    <lineage>
        <taxon>Bacteria</taxon>
        <taxon>Pseudomonadati</taxon>
        <taxon>Pseudomonadota</taxon>
        <taxon>Gammaproteobacteria</taxon>
        <taxon>Lysobacterales</taxon>
        <taxon>Lysobacteraceae</taxon>
        <taxon>Xanthomonas</taxon>
    </lineage>
</organism>
<keyword evidence="3" id="KW-1185">Reference proteome</keyword>
<name>Q5H2P8_XANOR</name>
<evidence type="ECO:0000259" key="1">
    <source>
        <dbReference type="Pfam" id="PF12969"/>
    </source>
</evidence>
<dbReference type="InterPro" id="IPR024618">
    <property type="entry name" value="DUF3857"/>
</dbReference>
<dbReference type="Proteomes" id="UP000006735">
    <property type="component" value="Chromosome"/>
</dbReference>
<dbReference type="EMBL" id="AE013598">
    <property type="protein sequence ID" value="AAW74773.1"/>
    <property type="molecule type" value="Genomic_DNA"/>
</dbReference>
<evidence type="ECO:0000313" key="3">
    <source>
        <dbReference type="Proteomes" id="UP000006735"/>
    </source>
</evidence>
<proteinExistence type="predicted"/>
<reference evidence="2 3" key="1">
    <citation type="journal article" date="2005" name="Nucleic Acids Res.">
        <title>The genome sequence of Xanthomonas oryzae pathovar oryzae KACC10331, the bacterial blight pathogen of rice.</title>
        <authorList>
            <person name="Lee B.M."/>
            <person name="Park Y.J."/>
            <person name="Park D.S."/>
            <person name="Kang H.W."/>
            <person name="Kim J.G."/>
            <person name="Song E.S."/>
            <person name="Park I.C."/>
            <person name="Yoon U.H."/>
            <person name="Hahn J.H."/>
            <person name="Koo B.S."/>
            <person name="Lee G.B."/>
            <person name="Kim H."/>
            <person name="Park H.S."/>
            <person name="Yoon K.O."/>
            <person name="Kim J.H."/>
            <person name="Jung C.H."/>
            <person name="Koh N.H."/>
            <person name="Seo J.S."/>
            <person name="Go S.J."/>
        </authorList>
    </citation>
    <scope>NUCLEOTIDE SEQUENCE [LARGE SCALE GENOMIC DNA]</scope>
    <source>
        <strain evidence="3">KACC10331 / KXO85</strain>
    </source>
</reference>
<dbReference type="HOGENOM" id="CLU_1395835_0_0_6"/>
<protein>
    <recommendedName>
        <fullName evidence="1">DUF3857 domain-containing protein</fullName>
    </recommendedName>
</protein>
<dbReference type="Pfam" id="PF12969">
    <property type="entry name" value="DUF3857"/>
    <property type="match status" value="1"/>
</dbReference>
<dbReference type="Gene3D" id="2.60.40.3140">
    <property type="match status" value="1"/>
</dbReference>
<dbReference type="AlphaFoldDB" id="Q5H2P8"/>
<dbReference type="KEGG" id="xoo:XOO1519"/>
<accession>Q5H2P8</accession>
<gene>
    <name evidence="2" type="ordered locus">XOO1519</name>
</gene>
<evidence type="ECO:0000313" key="2">
    <source>
        <dbReference type="EMBL" id="AAW74773.1"/>
    </source>
</evidence>